<evidence type="ECO:0000313" key="3">
    <source>
        <dbReference type="Proteomes" id="UP000006727"/>
    </source>
</evidence>
<dbReference type="Gramene" id="Pp3c20_18034V3.1">
    <property type="protein sequence ID" value="Pp3c20_18034V3.1"/>
    <property type="gene ID" value="Pp3c20_18034"/>
</dbReference>
<accession>A0A2K1IVP0</accession>
<dbReference type="AlphaFoldDB" id="A0A2K1IVP0"/>
<keyword evidence="3" id="KW-1185">Reference proteome</keyword>
<evidence type="ECO:0000313" key="2">
    <source>
        <dbReference type="EnsemblPlants" id="Pp3c20_18034V3.1"/>
    </source>
</evidence>
<dbReference type="EnsemblPlants" id="Pp3c20_18034V3.1">
    <property type="protein sequence ID" value="Pp3c20_18034V3.1"/>
    <property type="gene ID" value="Pp3c20_18034"/>
</dbReference>
<dbReference type="InParanoid" id="A0A2K1IVP0"/>
<dbReference type="EMBL" id="ABEU02000020">
    <property type="protein sequence ID" value="PNR33343.1"/>
    <property type="molecule type" value="Genomic_DNA"/>
</dbReference>
<reference evidence="1 3" key="2">
    <citation type="journal article" date="2018" name="Plant J.">
        <title>The Physcomitrella patens chromosome-scale assembly reveals moss genome structure and evolution.</title>
        <authorList>
            <person name="Lang D."/>
            <person name="Ullrich K.K."/>
            <person name="Murat F."/>
            <person name="Fuchs J."/>
            <person name="Jenkins J."/>
            <person name="Haas F.B."/>
            <person name="Piednoel M."/>
            <person name="Gundlach H."/>
            <person name="Van Bel M."/>
            <person name="Meyberg R."/>
            <person name="Vives C."/>
            <person name="Morata J."/>
            <person name="Symeonidi A."/>
            <person name="Hiss M."/>
            <person name="Muchero W."/>
            <person name="Kamisugi Y."/>
            <person name="Saleh O."/>
            <person name="Blanc G."/>
            <person name="Decker E.L."/>
            <person name="van Gessel N."/>
            <person name="Grimwood J."/>
            <person name="Hayes R.D."/>
            <person name="Graham S.W."/>
            <person name="Gunter L.E."/>
            <person name="McDaniel S.F."/>
            <person name="Hoernstein S.N.W."/>
            <person name="Larsson A."/>
            <person name="Li F.W."/>
            <person name="Perroud P.F."/>
            <person name="Phillips J."/>
            <person name="Ranjan P."/>
            <person name="Rokshar D.S."/>
            <person name="Rothfels C.J."/>
            <person name="Schneider L."/>
            <person name="Shu S."/>
            <person name="Stevenson D.W."/>
            <person name="Thummler F."/>
            <person name="Tillich M."/>
            <person name="Villarreal Aguilar J.C."/>
            <person name="Widiez T."/>
            <person name="Wong G.K."/>
            <person name="Wymore A."/>
            <person name="Zhang Y."/>
            <person name="Zimmer A.D."/>
            <person name="Quatrano R.S."/>
            <person name="Mayer K.F.X."/>
            <person name="Goodstein D."/>
            <person name="Casacuberta J.M."/>
            <person name="Vandepoele K."/>
            <person name="Reski R."/>
            <person name="Cuming A.C."/>
            <person name="Tuskan G.A."/>
            <person name="Maumus F."/>
            <person name="Salse J."/>
            <person name="Schmutz J."/>
            <person name="Rensing S.A."/>
        </authorList>
    </citation>
    <scope>NUCLEOTIDE SEQUENCE [LARGE SCALE GENOMIC DNA]</scope>
    <source>
        <strain evidence="2 3">cv. Gransden 2004</strain>
    </source>
</reference>
<reference evidence="2" key="3">
    <citation type="submission" date="2020-12" db="UniProtKB">
        <authorList>
            <consortium name="EnsemblPlants"/>
        </authorList>
    </citation>
    <scope>IDENTIFICATION</scope>
</reference>
<organism evidence="1">
    <name type="scientific">Physcomitrium patens</name>
    <name type="common">Spreading-leaved earth moss</name>
    <name type="synonym">Physcomitrella patens</name>
    <dbReference type="NCBI Taxonomy" id="3218"/>
    <lineage>
        <taxon>Eukaryota</taxon>
        <taxon>Viridiplantae</taxon>
        <taxon>Streptophyta</taxon>
        <taxon>Embryophyta</taxon>
        <taxon>Bryophyta</taxon>
        <taxon>Bryophytina</taxon>
        <taxon>Bryopsida</taxon>
        <taxon>Funariidae</taxon>
        <taxon>Funariales</taxon>
        <taxon>Funariaceae</taxon>
        <taxon>Physcomitrium</taxon>
    </lineage>
</organism>
<name>A0A2K1IVP0_PHYPA</name>
<protein>
    <submittedName>
        <fullName evidence="1 2">Uncharacterized protein</fullName>
    </submittedName>
</protein>
<dbReference type="Proteomes" id="UP000006727">
    <property type="component" value="Chromosome 20"/>
</dbReference>
<evidence type="ECO:0000313" key="1">
    <source>
        <dbReference type="EMBL" id="PNR33343.1"/>
    </source>
</evidence>
<reference evidence="1 3" key="1">
    <citation type="journal article" date="2008" name="Science">
        <title>The Physcomitrella genome reveals evolutionary insights into the conquest of land by plants.</title>
        <authorList>
            <person name="Rensing S."/>
            <person name="Lang D."/>
            <person name="Zimmer A."/>
            <person name="Terry A."/>
            <person name="Salamov A."/>
            <person name="Shapiro H."/>
            <person name="Nishiyama T."/>
            <person name="Perroud P.-F."/>
            <person name="Lindquist E."/>
            <person name="Kamisugi Y."/>
            <person name="Tanahashi T."/>
            <person name="Sakakibara K."/>
            <person name="Fujita T."/>
            <person name="Oishi K."/>
            <person name="Shin-I T."/>
            <person name="Kuroki Y."/>
            <person name="Toyoda A."/>
            <person name="Suzuki Y."/>
            <person name="Hashimoto A."/>
            <person name="Yamaguchi K."/>
            <person name="Sugano A."/>
            <person name="Kohara Y."/>
            <person name="Fujiyama A."/>
            <person name="Anterola A."/>
            <person name="Aoki S."/>
            <person name="Ashton N."/>
            <person name="Barbazuk W.B."/>
            <person name="Barker E."/>
            <person name="Bennetzen J."/>
            <person name="Bezanilla M."/>
            <person name="Blankenship R."/>
            <person name="Cho S.H."/>
            <person name="Dutcher S."/>
            <person name="Estelle M."/>
            <person name="Fawcett J.A."/>
            <person name="Gundlach H."/>
            <person name="Hanada K."/>
            <person name="Heyl A."/>
            <person name="Hicks K.A."/>
            <person name="Hugh J."/>
            <person name="Lohr M."/>
            <person name="Mayer K."/>
            <person name="Melkozernov A."/>
            <person name="Murata T."/>
            <person name="Nelson D."/>
            <person name="Pils B."/>
            <person name="Prigge M."/>
            <person name="Reiss B."/>
            <person name="Renner T."/>
            <person name="Rombauts S."/>
            <person name="Rushton P."/>
            <person name="Sanderfoot A."/>
            <person name="Schween G."/>
            <person name="Shiu S.-H."/>
            <person name="Stueber K."/>
            <person name="Theodoulou F.L."/>
            <person name="Tu H."/>
            <person name="Van de Peer Y."/>
            <person name="Verrier P.J."/>
            <person name="Waters E."/>
            <person name="Wood A."/>
            <person name="Yang L."/>
            <person name="Cove D."/>
            <person name="Cuming A."/>
            <person name="Hasebe M."/>
            <person name="Lucas S."/>
            <person name="Mishler D.B."/>
            <person name="Reski R."/>
            <person name="Grigoriev I."/>
            <person name="Quatrano R.S."/>
            <person name="Boore J.L."/>
        </authorList>
    </citation>
    <scope>NUCLEOTIDE SEQUENCE [LARGE SCALE GENOMIC DNA]</scope>
    <source>
        <strain evidence="2 3">cv. Gransden 2004</strain>
    </source>
</reference>
<sequence>MRLRLRVGHVHCGTPTQILRACGVRITDRRRLVGATASQTITLLTNSFLNTNLTHQGEEFHQSKTTREALRVTETIAAGRRVGMDCEQRIARSTASKLSPNWCVAKLSQTLVIPDSNNNAEKLAIGHHKTTNCAR</sequence>
<gene>
    <name evidence="1" type="ORF">PHYPA_025286</name>
</gene>
<proteinExistence type="predicted"/>